<feature type="region of interest" description="Disordered" evidence="3">
    <location>
        <begin position="1"/>
        <end position="64"/>
    </location>
</feature>
<evidence type="ECO:0000256" key="3">
    <source>
        <dbReference type="SAM" id="MobiDB-lite"/>
    </source>
</evidence>
<dbReference type="Proteomes" id="UP001183176">
    <property type="component" value="Unassembled WGS sequence"/>
</dbReference>
<feature type="coiled-coil region" evidence="2">
    <location>
        <begin position="108"/>
        <end position="135"/>
    </location>
</feature>
<proteinExistence type="inferred from homology"/>
<dbReference type="InterPro" id="IPR010273">
    <property type="entry name" value="DUF881"/>
</dbReference>
<keyword evidence="4" id="KW-0812">Transmembrane</keyword>
<gene>
    <name evidence="5" type="ORF">RM423_15450</name>
</gene>
<evidence type="ECO:0000313" key="5">
    <source>
        <dbReference type="EMBL" id="MDT0262792.1"/>
    </source>
</evidence>
<dbReference type="Pfam" id="PF05949">
    <property type="entry name" value="DUF881"/>
    <property type="match status" value="1"/>
</dbReference>
<dbReference type="EMBL" id="JAVREH010000022">
    <property type="protein sequence ID" value="MDT0262792.1"/>
    <property type="molecule type" value="Genomic_DNA"/>
</dbReference>
<dbReference type="Gene3D" id="3.30.70.1880">
    <property type="entry name" value="Protein of unknown function DUF881"/>
    <property type="match status" value="1"/>
</dbReference>
<accession>A0ABU2JCY3</accession>
<organism evidence="5 6">
    <name type="scientific">Jatrophihabitans lederbergiae</name>
    <dbReference type="NCBI Taxonomy" id="3075547"/>
    <lineage>
        <taxon>Bacteria</taxon>
        <taxon>Bacillati</taxon>
        <taxon>Actinomycetota</taxon>
        <taxon>Actinomycetes</taxon>
        <taxon>Jatrophihabitantales</taxon>
        <taxon>Jatrophihabitantaceae</taxon>
        <taxon>Jatrophihabitans</taxon>
    </lineage>
</organism>
<comment type="caution">
    <text evidence="5">The sequence shown here is derived from an EMBL/GenBank/DDBJ whole genome shotgun (WGS) entry which is preliminary data.</text>
</comment>
<evidence type="ECO:0000256" key="1">
    <source>
        <dbReference type="ARBA" id="ARBA00009108"/>
    </source>
</evidence>
<sequence length="287" mass="29809">MQVPRDPAPELPKLTEAAAPEADTTAAPEPEIDTAPDEDAAPDEPAPVEAAALPGPRQPRRKGASSKATVLIGALLAILGFALAVQVRSNSQTDALAGAREDDLVRILDDQNSLVDRLQGQISDLQAARQRLSDSGSNNAAARQEAQRQADALAVLTGTAPAHGPGVEVVITDPAHQLRAEDLLDVVEELRGAGAEVIQFGPVRVGVSSSFTDSPTGVALDRTQLQAPYQVLAIGDPKTLDTALNIQGGVVNTVHAAGGEVSITERDVVSVSATRTVTQPKYASPDR</sequence>
<keyword evidence="4" id="KW-1133">Transmembrane helix</keyword>
<feature type="transmembrane region" description="Helical" evidence="4">
    <location>
        <begin position="68"/>
        <end position="87"/>
    </location>
</feature>
<keyword evidence="6" id="KW-1185">Reference proteome</keyword>
<evidence type="ECO:0000256" key="4">
    <source>
        <dbReference type="SAM" id="Phobius"/>
    </source>
</evidence>
<dbReference type="PANTHER" id="PTHR37313">
    <property type="entry name" value="UPF0749 PROTEIN RV1825"/>
    <property type="match status" value="1"/>
</dbReference>
<evidence type="ECO:0000313" key="6">
    <source>
        <dbReference type="Proteomes" id="UP001183176"/>
    </source>
</evidence>
<name>A0ABU2JCY3_9ACTN</name>
<evidence type="ECO:0000256" key="2">
    <source>
        <dbReference type="SAM" id="Coils"/>
    </source>
</evidence>
<reference evidence="6" key="1">
    <citation type="submission" date="2023-07" db="EMBL/GenBank/DDBJ databases">
        <title>30 novel species of actinomycetes from the DSMZ collection.</title>
        <authorList>
            <person name="Nouioui I."/>
        </authorList>
    </citation>
    <scope>NUCLEOTIDE SEQUENCE [LARGE SCALE GENOMIC DNA]</scope>
    <source>
        <strain evidence="6">DSM 44399</strain>
    </source>
</reference>
<dbReference type="RefSeq" id="WP_311423936.1">
    <property type="nucleotide sequence ID" value="NZ_JAVREH010000022.1"/>
</dbReference>
<protein>
    <submittedName>
        <fullName evidence="5">DUF881 domain-containing protein</fullName>
    </submittedName>
</protein>
<comment type="similarity">
    <text evidence="1">Belongs to the UPF0749 family.</text>
</comment>
<feature type="compositionally biased region" description="Low complexity" evidence="3">
    <location>
        <begin position="15"/>
        <end position="29"/>
    </location>
</feature>
<keyword evidence="2" id="KW-0175">Coiled coil</keyword>
<keyword evidence="4" id="KW-0472">Membrane</keyword>
<dbReference type="PANTHER" id="PTHR37313:SF2">
    <property type="entry name" value="UPF0749 PROTEIN YLXX"/>
    <property type="match status" value="1"/>
</dbReference>
<feature type="compositionally biased region" description="Acidic residues" evidence="3">
    <location>
        <begin position="30"/>
        <end position="42"/>
    </location>
</feature>